<dbReference type="PANTHER" id="PTHR43427:SF6">
    <property type="entry name" value="CHLORIDE CHANNEL PROTEIN CLC-E"/>
    <property type="match status" value="1"/>
</dbReference>
<feature type="transmembrane region" description="Helical" evidence="11">
    <location>
        <begin position="137"/>
        <end position="163"/>
    </location>
</feature>
<evidence type="ECO:0000256" key="11">
    <source>
        <dbReference type="SAM" id="Phobius"/>
    </source>
</evidence>
<keyword evidence="9" id="KW-0407">Ion channel</keyword>
<keyword evidence="7" id="KW-0869">Chloride channel</keyword>
<evidence type="ECO:0000256" key="6">
    <source>
        <dbReference type="ARBA" id="ARBA00023136"/>
    </source>
</evidence>
<keyword evidence="5" id="KW-0406">Ion transport</keyword>
<evidence type="ECO:0000256" key="10">
    <source>
        <dbReference type="PROSITE-ProRule" id="PRU00703"/>
    </source>
</evidence>
<organism evidence="13 14">
    <name type="scientific">Desulfosalsimonas propionicica</name>
    <dbReference type="NCBI Taxonomy" id="332175"/>
    <lineage>
        <taxon>Bacteria</taxon>
        <taxon>Pseudomonadati</taxon>
        <taxon>Thermodesulfobacteriota</taxon>
        <taxon>Desulfobacteria</taxon>
        <taxon>Desulfobacterales</taxon>
        <taxon>Desulfosalsimonadaceae</taxon>
        <taxon>Desulfosalsimonas</taxon>
    </lineage>
</organism>
<sequence>MDDRLLLIAIGALVGVCSGLAAVALNTGLHFMAGALSGLRAHWWLFVLPGIGAMLSSLFLEKAIREGAGHGVPEVVYSVSRHGGLMRLRSAFSRLISSCLTIGSGGSAGPEAPVVMSGASIGSNVAQFFSLNERQRIALVGCGSAGALAAIFNAPIAGLVFTIEIIVGEWSARNIVPIAVASVAGAQVSRLLQGNQIAFTHLRFEVGITATLAAIGLAVVTALVSIALTRALRGSHHVSGKLPLPFWVRAFLGGCVVGAIGLVLPEVLGEGYHSIRQMVEGSFAPGLGLVFLLVAAKIAATSFTLGWGGSGGIFAPCLVIGSFSGLMYHRFLEMLWPGLSLVNEGCFALLGMAGLVSGILQAPLTGIFLIVEITGGYETILPLILVSALSTTICHAWEPASFYFRDLVEKGQYLRPRTDAKVLADLSIAELVETDCKTVPRSMRLGEFIRVIQQSHRNYFPVVDPETGQFEGMIHLDDIRPYLFDPLLYETVFLEQIMETDVETVDIHDELSVVLARMDAKGLFSMPVVSADRFIGMISKATLLDKYRNELMVQTLH</sequence>
<evidence type="ECO:0000313" key="13">
    <source>
        <dbReference type="EMBL" id="MBA2881537.1"/>
    </source>
</evidence>
<keyword evidence="10" id="KW-0129">CBS domain</keyword>
<protein>
    <submittedName>
        <fullName evidence="13">CIC family chloride channel protein</fullName>
    </submittedName>
</protein>
<dbReference type="SUPFAM" id="SSF54631">
    <property type="entry name" value="CBS-domain pair"/>
    <property type="match status" value="1"/>
</dbReference>
<dbReference type="SMART" id="SM00116">
    <property type="entry name" value="CBS"/>
    <property type="match status" value="2"/>
</dbReference>
<evidence type="ECO:0000256" key="1">
    <source>
        <dbReference type="ARBA" id="ARBA00004141"/>
    </source>
</evidence>
<keyword evidence="8" id="KW-0868">Chloride</keyword>
<evidence type="ECO:0000256" key="9">
    <source>
        <dbReference type="ARBA" id="ARBA00023303"/>
    </source>
</evidence>
<gene>
    <name evidence="13" type="ORF">HNR65_001864</name>
</gene>
<evidence type="ECO:0000256" key="4">
    <source>
        <dbReference type="ARBA" id="ARBA00022989"/>
    </source>
</evidence>
<dbReference type="InterPro" id="IPR050368">
    <property type="entry name" value="ClC-type_chloride_channel"/>
</dbReference>
<dbReference type="InterPro" id="IPR001807">
    <property type="entry name" value="ClC"/>
</dbReference>
<comment type="subcellular location">
    <subcellularLocation>
        <location evidence="1">Membrane</location>
        <topology evidence="1">Multi-pass membrane protein</topology>
    </subcellularLocation>
</comment>
<keyword evidence="2" id="KW-0813">Transport</keyword>
<keyword evidence="4 11" id="KW-1133">Transmembrane helix</keyword>
<feature type="domain" description="CBS" evidence="12">
    <location>
        <begin position="498"/>
        <end position="555"/>
    </location>
</feature>
<feature type="transmembrane region" description="Helical" evidence="11">
    <location>
        <begin position="341"/>
        <end position="360"/>
    </location>
</feature>
<dbReference type="Pfam" id="PF00654">
    <property type="entry name" value="Voltage_CLC"/>
    <property type="match status" value="1"/>
</dbReference>
<comment type="caution">
    <text evidence="13">The sequence shown here is derived from an EMBL/GenBank/DDBJ whole genome shotgun (WGS) entry which is preliminary data.</text>
</comment>
<dbReference type="EMBL" id="JACDUS010000004">
    <property type="protein sequence ID" value="MBA2881537.1"/>
    <property type="molecule type" value="Genomic_DNA"/>
</dbReference>
<dbReference type="PANTHER" id="PTHR43427">
    <property type="entry name" value="CHLORIDE CHANNEL PROTEIN CLC-E"/>
    <property type="match status" value="1"/>
</dbReference>
<feature type="transmembrane region" description="Helical" evidence="11">
    <location>
        <begin position="246"/>
        <end position="265"/>
    </location>
</feature>
<dbReference type="SUPFAM" id="SSF81340">
    <property type="entry name" value="Clc chloride channel"/>
    <property type="match status" value="1"/>
</dbReference>
<feature type="transmembrane region" description="Helical" evidence="11">
    <location>
        <begin position="313"/>
        <end position="329"/>
    </location>
</feature>
<dbReference type="InterPro" id="IPR014743">
    <property type="entry name" value="Cl-channel_core"/>
</dbReference>
<evidence type="ECO:0000256" key="2">
    <source>
        <dbReference type="ARBA" id="ARBA00022448"/>
    </source>
</evidence>
<evidence type="ECO:0000256" key="3">
    <source>
        <dbReference type="ARBA" id="ARBA00022692"/>
    </source>
</evidence>
<evidence type="ECO:0000256" key="7">
    <source>
        <dbReference type="ARBA" id="ARBA00023173"/>
    </source>
</evidence>
<dbReference type="Gene3D" id="1.10.3080.10">
    <property type="entry name" value="Clc chloride channel"/>
    <property type="match status" value="1"/>
</dbReference>
<proteinExistence type="predicted"/>
<feature type="domain" description="CBS" evidence="12">
    <location>
        <begin position="432"/>
        <end position="490"/>
    </location>
</feature>
<feature type="transmembrane region" description="Helical" evidence="11">
    <location>
        <begin position="204"/>
        <end position="226"/>
    </location>
</feature>
<dbReference type="CDD" id="cd00400">
    <property type="entry name" value="Voltage_gated_ClC"/>
    <property type="match status" value="1"/>
</dbReference>
<dbReference type="PRINTS" id="PR00762">
    <property type="entry name" value="CLCHANNEL"/>
</dbReference>
<keyword evidence="6 11" id="KW-0472">Membrane</keyword>
<evidence type="ECO:0000313" key="14">
    <source>
        <dbReference type="Proteomes" id="UP000525298"/>
    </source>
</evidence>
<dbReference type="GO" id="GO:0034707">
    <property type="term" value="C:chloride channel complex"/>
    <property type="evidence" value="ECO:0007669"/>
    <property type="project" value="UniProtKB-KW"/>
</dbReference>
<feature type="transmembrane region" description="Helical" evidence="11">
    <location>
        <begin position="286"/>
        <end position="307"/>
    </location>
</feature>
<dbReference type="RefSeq" id="WP_181551187.1">
    <property type="nucleotide sequence ID" value="NZ_JACDUS010000004.1"/>
</dbReference>
<accession>A0A7W0HKS8</accession>
<dbReference type="Proteomes" id="UP000525298">
    <property type="component" value="Unassembled WGS sequence"/>
</dbReference>
<keyword evidence="3 11" id="KW-0812">Transmembrane</keyword>
<dbReference type="InterPro" id="IPR046342">
    <property type="entry name" value="CBS_dom_sf"/>
</dbReference>
<dbReference type="PROSITE" id="PS51371">
    <property type="entry name" value="CBS"/>
    <property type="match status" value="2"/>
</dbReference>
<evidence type="ECO:0000259" key="12">
    <source>
        <dbReference type="PROSITE" id="PS51371"/>
    </source>
</evidence>
<dbReference type="Pfam" id="PF00571">
    <property type="entry name" value="CBS"/>
    <property type="match status" value="2"/>
</dbReference>
<reference evidence="13 14" key="1">
    <citation type="submission" date="2020-07" db="EMBL/GenBank/DDBJ databases">
        <title>Genomic Encyclopedia of Type Strains, Phase IV (KMG-IV): sequencing the most valuable type-strain genomes for metagenomic binning, comparative biology and taxonomic classification.</title>
        <authorList>
            <person name="Goeker M."/>
        </authorList>
    </citation>
    <scope>NUCLEOTIDE SEQUENCE [LARGE SCALE GENOMIC DNA]</scope>
    <source>
        <strain evidence="13 14">DSM 17721</strain>
    </source>
</reference>
<dbReference type="AlphaFoldDB" id="A0A7W0HKS8"/>
<feature type="transmembrane region" description="Helical" evidence="11">
    <location>
        <begin position="175"/>
        <end position="192"/>
    </location>
</feature>
<dbReference type="Gene3D" id="3.10.580.10">
    <property type="entry name" value="CBS-domain"/>
    <property type="match status" value="2"/>
</dbReference>
<dbReference type="InterPro" id="IPR000644">
    <property type="entry name" value="CBS_dom"/>
</dbReference>
<dbReference type="GO" id="GO:0005254">
    <property type="term" value="F:chloride channel activity"/>
    <property type="evidence" value="ECO:0007669"/>
    <property type="project" value="UniProtKB-KW"/>
</dbReference>
<evidence type="ECO:0000256" key="5">
    <source>
        <dbReference type="ARBA" id="ARBA00023065"/>
    </source>
</evidence>
<feature type="transmembrane region" description="Helical" evidence="11">
    <location>
        <begin position="41"/>
        <end position="60"/>
    </location>
</feature>
<name>A0A7W0HKS8_9BACT</name>
<keyword evidence="14" id="KW-1185">Reference proteome</keyword>
<evidence type="ECO:0000256" key="8">
    <source>
        <dbReference type="ARBA" id="ARBA00023214"/>
    </source>
</evidence>